<feature type="coiled-coil region" evidence="3">
    <location>
        <begin position="147"/>
        <end position="175"/>
    </location>
</feature>
<feature type="compositionally biased region" description="Basic and acidic residues" evidence="4">
    <location>
        <begin position="236"/>
        <end position="249"/>
    </location>
</feature>
<feature type="compositionally biased region" description="Polar residues" evidence="4">
    <location>
        <begin position="210"/>
        <end position="229"/>
    </location>
</feature>
<dbReference type="InterPro" id="IPR018612">
    <property type="entry name" value="NSRP1_N"/>
</dbReference>
<name>A0ABD1X6Q2_9LAMI</name>
<keyword evidence="7" id="KW-1185">Reference proteome</keyword>
<evidence type="ECO:0000256" key="1">
    <source>
        <dbReference type="ARBA" id="ARBA00010126"/>
    </source>
</evidence>
<feature type="region of interest" description="Disordered" evidence="4">
    <location>
        <begin position="1"/>
        <end position="69"/>
    </location>
</feature>
<dbReference type="PANTHER" id="PTHR30060">
    <property type="entry name" value="INNER MEMBRANE PROTEIN"/>
    <property type="match status" value="1"/>
</dbReference>
<sequence>MSNMKKYGLQLRVPPSQQKKQPTRPPPPTTLGFDDDDDDTVERDILRQASKKKSLKDIEEQHKKALEEDPSVFDYDGVYDKMKEKAVQPVVQDRQDRKPKYIQVLIEKAKIREREHEIIYEKKLAKERSKDEHVYADKDKFVTSAYKKKLAEQAKWLEEERLRELREEKEDVTKKTDITEFYFNLGKNVAFGGGAADSGKQKEKQEETVIHSQESPENIPLATNTSAESSRPIKGQHRETSEEKIEKGFSEPVSDDSTQDQAAVKPSATDQPRPDHHKRSEDAVAAAKERFLARKKNMRILLTITDFGFCCHFVDLRFCCQKWEFTIVDLMGILIPFDGDFRFCYQLA</sequence>
<evidence type="ECO:0000259" key="5">
    <source>
        <dbReference type="Pfam" id="PF09745"/>
    </source>
</evidence>
<organism evidence="6 7">
    <name type="scientific">Forsythia ovata</name>
    <dbReference type="NCBI Taxonomy" id="205694"/>
    <lineage>
        <taxon>Eukaryota</taxon>
        <taxon>Viridiplantae</taxon>
        <taxon>Streptophyta</taxon>
        <taxon>Embryophyta</taxon>
        <taxon>Tracheophyta</taxon>
        <taxon>Spermatophyta</taxon>
        <taxon>Magnoliopsida</taxon>
        <taxon>eudicotyledons</taxon>
        <taxon>Gunneridae</taxon>
        <taxon>Pentapetalae</taxon>
        <taxon>asterids</taxon>
        <taxon>lamiids</taxon>
        <taxon>Lamiales</taxon>
        <taxon>Oleaceae</taxon>
        <taxon>Forsythieae</taxon>
        <taxon>Forsythia</taxon>
    </lineage>
</organism>
<evidence type="ECO:0000256" key="4">
    <source>
        <dbReference type="SAM" id="MobiDB-lite"/>
    </source>
</evidence>
<evidence type="ECO:0000313" key="7">
    <source>
        <dbReference type="Proteomes" id="UP001604277"/>
    </source>
</evidence>
<gene>
    <name evidence="6" type="ORF">Fot_02377</name>
</gene>
<keyword evidence="2 3" id="KW-0175">Coiled coil</keyword>
<dbReference type="Proteomes" id="UP001604277">
    <property type="component" value="Unassembled WGS sequence"/>
</dbReference>
<comment type="similarity">
    <text evidence="1">Belongs to the NSRP1 family.</text>
</comment>
<feature type="compositionally biased region" description="Basic and acidic residues" evidence="4">
    <location>
        <begin position="272"/>
        <end position="282"/>
    </location>
</feature>
<evidence type="ECO:0000313" key="6">
    <source>
        <dbReference type="EMBL" id="KAL2557638.1"/>
    </source>
</evidence>
<reference evidence="7" key="1">
    <citation type="submission" date="2024-07" db="EMBL/GenBank/DDBJ databases">
        <title>Two chromosome-level genome assemblies of Korean endemic species Abeliophyllum distichum and Forsythia ovata (Oleaceae).</title>
        <authorList>
            <person name="Jang H."/>
        </authorList>
    </citation>
    <scope>NUCLEOTIDE SEQUENCE [LARGE SCALE GENOMIC DNA]</scope>
</reference>
<evidence type="ECO:0000256" key="2">
    <source>
        <dbReference type="ARBA" id="ARBA00023054"/>
    </source>
</evidence>
<evidence type="ECO:0000256" key="3">
    <source>
        <dbReference type="SAM" id="Coils"/>
    </source>
</evidence>
<feature type="region of interest" description="Disordered" evidence="4">
    <location>
        <begin position="192"/>
        <end position="282"/>
    </location>
</feature>
<proteinExistence type="inferred from homology"/>
<dbReference type="PANTHER" id="PTHR30060:SF0">
    <property type="entry name" value="COILED-COIL PROTEIN (DUF2040)-RELATED"/>
    <property type="match status" value="1"/>
</dbReference>
<comment type="caution">
    <text evidence="6">The sequence shown here is derived from an EMBL/GenBank/DDBJ whole genome shotgun (WGS) entry which is preliminary data.</text>
</comment>
<dbReference type="AlphaFoldDB" id="A0ABD1X6Q2"/>
<feature type="compositionally biased region" description="Basic and acidic residues" evidence="4">
    <location>
        <begin position="55"/>
        <end position="67"/>
    </location>
</feature>
<accession>A0ABD1X6Q2</accession>
<feature type="compositionally biased region" description="Basic and acidic residues" evidence="4">
    <location>
        <begin position="199"/>
        <end position="209"/>
    </location>
</feature>
<dbReference type="Pfam" id="PF09745">
    <property type="entry name" value="NSRP1_N"/>
    <property type="match status" value="1"/>
</dbReference>
<feature type="domain" description="Nuclear speckle splicing regulatory protein 1 N-terminal" evidence="5">
    <location>
        <begin position="59"/>
        <end position="175"/>
    </location>
</feature>
<dbReference type="EMBL" id="JBFOLJ010000001">
    <property type="protein sequence ID" value="KAL2557638.1"/>
    <property type="molecule type" value="Genomic_DNA"/>
</dbReference>
<protein>
    <submittedName>
        <fullName evidence="6">Coiled-coil domain-containing protein 55</fullName>
    </submittedName>
</protein>